<dbReference type="InterPro" id="IPR021732">
    <property type="entry name" value="DUF3301"/>
</dbReference>
<accession>A0A4R1J9I8</accession>
<dbReference type="OrthoDB" id="5959530at2"/>
<dbReference type="Pfam" id="PF11743">
    <property type="entry name" value="DUF3301"/>
    <property type="match status" value="1"/>
</dbReference>
<dbReference type="RefSeq" id="WP_131913728.1">
    <property type="nucleotide sequence ID" value="NZ_OU594967.1"/>
</dbReference>
<name>A0A4R1J9I8_9GAMM</name>
<keyword evidence="3" id="KW-1185">Reference proteome</keyword>
<evidence type="ECO:0000313" key="2">
    <source>
        <dbReference type="EMBL" id="TCK47275.1"/>
    </source>
</evidence>
<comment type="caution">
    <text evidence="2">The sequence shown here is derived from an EMBL/GenBank/DDBJ whole genome shotgun (WGS) entry which is preliminary data.</text>
</comment>
<evidence type="ECO:0000313" key="3">
    <source>
        <dbReference type="Proteomes" id="UP000295565"/>
    </source>
</evidence>
<protein>
    <submittedName>
        <fullName evidence="2">Uncharacterized protein DUF3301</fullName>
    </submittedName>
</protein>
<sequence length="119" mass="13880">MASVFALFGLFVLGGLFWRHRQQAEMARLLIVRHCRHLELQLLDVHYAGINLAMAKKLQLTFQYRFEFTNVPQHRYSGFLWLNRTGYEFIMPPYPDLNVGSNPPISDDRAQLPTPDEDT</sequence>
<dbReference type="Proteomes" id="UP000295565">
    <property type="component" value="Unassembled WGS sequence"/>
</dbReference>
<dbReference type="EMBL" id="SMGD01000015">
    <property type="protein sequence ID" value="TCK47275.1"/>
    <property type="molecule type" value="Genomic_DNA"/>
</dbReference>
<feature type="region of interest" description="Disordered" evidence="1">
    <location>
        <begin position="100"/>
        <end position="119"/>
    </location>
</feature>
<proteinExistence type="predicted"/>
<reference evidence="2 3" key="1">
    <citation type="submission" date="2019-03" db="EMBL/GenBank/DDBJ databases">
        <title>Genomic Encyclopedia of Type Strains, Phase IV (KMG-IV): sequencing the most valuable type-strain genomes for metagenomic binning, comparative biology and taxonomic classification.</title>
        <authorList>
            <person name="Goeker M."/>
        </authorList>
    </citation>
    <scope>NUCLEOTIDE SEQUENCE [LARGE SCALE GENOMIC DNA]</scope>
    <source>
        <strain evidence="2 3">DSM 18577</strain>
    </source>
</reference>
<dbReference type="AlphaFoldDB" id="A0A4R1J9I8"/>
<organism evidence="2 3">
    <name type="scientific">Celerinatantimonas diazotrophica</name>
    <dbReference type="NCBI Taxonomy" id="412034"/>
    <lineage>
        <taxon>Bacteria</taxon>
        <taxon>Pseudomonadati</taxon>
        <taxon>Pseudomonadota</taxon>
        <taxon>Gammaproteobacteria</taxon>
        <taxon>Celerinatantimonadaceae</taxon>
        <taxon>Celerinatantimonas</taxon>
    </lineage>
</organism>
<evidence type="ECO:0000256" key="1">
    <source>
        <dbReference type="SAM" id="MobiDB-lite"/>
    </source>
</evidence>
<gene>
    <name evidence="2" type="ORF">EV690_2984</name>
</gene>